<reference evidence="3 4" key="1">
    <citation type="submission" date="2015-07" db="EMBL/GenBank/DDBJ databases">
        <title>High-quality draft genome sequence of Oceanobacillus caeni HM6, a bacillus isolated from a human feces.</title>
        <authorList>
            <person name="Kumar J."/>
            <person name="Verma M.K."/>
            <person name="Pandey R."/>
            <person name="Bhambi M."/>
            <person name="Chauhan N."/>
        </authorList>
    </citation>
    <scope>NUCLEOTIDE SEQUENCE [LARGE SCALE GENOMIC DNA]</scope>
    <source>
        <strain evidence="3 4">HM6</strain>
    </source>
</reference>
<keyword evidence="4" id="KW-1185">Reference proteome</keyword>
<dbReference type="Proteomes" id="UP000037854">
    <property type="component" value="Unassembled WGS sequence"/>
</dbReference>
<gene>
    <name evidence="3" type="ORF">AFL42_04250</name>
</gene>
<proteinExistence type="predicted"/>
<accession>A0ABR5MLS2</accession>
<evidence type="ECO:0008006" key="5">
    <source>
        <dbReference type="Google" id="ProtNLM"/>
    </source>
</evidence>
<evidence type="ECO:0000256" key="2">
    <source>
        <dbReference type="SAM" id="SignalP"/>
    </source>
</evidence>
<feature type="compositionally biased region" description="Basic and acidic residues" evidence="1">
    <location>
        <begin position="41"/>
        <end position="52"/>
    </location>
</feature>
<name>A0ABR5MLS2_9BACI</name>
<keyword evidence="2" id="KW-0732">Signal</keyword>
<organism evidence="3 4">
    <name type="scientific">Oceanobacillus caeni</name>
    <dbReference type="NCBI Taxonomy" id="405946"/>
    <lineage>
        <taxon>Bacteria</taxon>
        <taxon>Bacillati</taxon>
        <taxon>Bacillota</taxon>
        <taxon>Bacilli</taxon>
        <taxon>Bacillales</taxon>
        <taxon>Bacillaceae</taxon>
        <taxon>Oceanobacillus</taxon>
    </lineage>
</organism>
<feature type="compositionally biased region" description="Low complexity" evidence="1">
    <location>
        <begin position="24"/>
        <end position="37"/>
    </location>
</feature>
<dbReference type="Pfam" id="PF09580">
    <property type="entry name" value="Spore_YhcN_YlaJ"/>
    <property type="match status" value="1"/>
</dbReference>
<protein>
    <recommendedName>
        <fullName evidence="5">Sporulation protein</fullName>
    </recommendedName>
</protein>
<feature type="compositionally biased region" description="Polar residues" evidence="1">
    <location>
        <begin position="53"/>
        <end position="69"/>
    </location>
</feature>
<evidence type="ECO:0000256" key="1">
    <source>
        <dbReference type="SAM" id="MobiDB-lite"/>
    </source>
</evidence>
<sequence length="173" mass="20115">MFKRKVFIVFGATLMLLGCSDNNALDNSNNDTNNDTAPVRYESKQEQNERRGLTNQLSPEQDGSPLNEQTDMEDNFTDPYTNEEAVHIYNELMKREEIMQAQVASTEDRIIVSVMFKKQHFNHESKPNGMDVENAVREIVPNTKKDIVVYTDNIEWDKRKNDNARLKDRQNNE</sequence>
<evidence type="ECO:0000313" key="3">
    <source>
        <dbReference type="EMBL" id="KPH77099.1"/>
    </source>
</evidence>
<dbReference type="InterPro" id="IPR019076">
    <property type="entry name" value="Spore_lipoprot_YhcN/YlaJ-like"/>
</dbReference>
<dbReference type="PROSITE" id="PS51257">
    <property type="entry name" value="PROKAR_LIPOPROTEIN"/>
    <property type="match status" value="1"/>
</dbReference>
<dbReference type="EMBL" id="LGTK01000009">
    <property type="protein sequence ID" value="KPH77099.1"/>
    <property type="molecule type" value="Genomic_DNA"/>
</dbReference>
<feature type="region of interest" description="Disordered" evidence="1">
    <location>
        <begin position="24"/>
        <end position="69"/>
    </location>
</feature>
<dbReference type="RefSeq" id="WP_060667943.1">
    <property type="nucleotide sequence ID" value="NZ_JARTGE010000033.1"/>
</dbReference>
<feature type="signal peptide" evidence="2">
    <location>
        <begin position="1"/>
        <end position="24"/>
    </location>
</feature>
<comment type="caution">
    <text evidence="3">The sequence shown here is derived from an EMBL/GenBank/DDBJ whole genome shotgun (WGS) entry which is preliminary data.</text>
</comment>
<evidence type="ECO:0000313" key="4">
    <source>
        <dbReference type="Proteomes" id="UP000037854"/>
    </source>
</evidence>
<feature type="chain" id="PRO_5045202580" description="Sporulation protein" evidence="2">
    <location>
        <begin position="25"/>
        <end position="173"/>
    </location>
</feature>